<gene>
    <name evidence="1" type="ordered locus">Sdel_1637</name>
</gene>
<evidence type="ECO:0008006" key="3">
    <source>
        <dbReference type="Google" id="ProtNLM"/>
    </source>
</evidence>
<dbReference type="KEGG" id="sdl:Sdel_1637"/>
<keyword evidence="2" id="KW-1185">Reference proteome</keyword>
<organism evidence="1 2">
    <name type="scientific">Sulfurospirillum deleyianum (strain ATCC 51133 / DSM 6946 / 5175)</name>
    <dbReference type="NCBI Taxonomy" id="525898"/>
    <lineage>
        <taxon>Bacteria</taxon>
        <taxon>Pseudomonadati</taxon>
        <taxon>Campylobacterota</taxon>
        <taxon>Epsilonproteobacteria</taxon>
        <taxon>Campylobacterales</taxon>
        <taxon>Sulfurospirillaceae</taxon>
        <taxon>Sulfurospirillum</taxon>
    </lineage>
</organism>
<dbReference type="AlphaFoldDB" id="D1B3I2"/>
<dbReference type="Proteomes" id="UP000002222">
    <property type="component" value="Chromosome"/>
</dbReference>
<dbReference type="STRING" id="525898.Sdel_1637"/>
<dbReference type="InterPro" id="IPR043132">
    <property type="entry name" value="BCAT-like_C"/>
</dbReference>
<dbReference type="Gene3D" id="3.20.10.10">
    <property type="entry name" value="D-amino Acid Aminotransferase, subunit A, domain 2"/>
    <property type="match status" value="1"/>
</dbReference>
<dbReference type="eggNOG" id="COG0115">
    <property type="taxonomic scope" value="Bacteria"/>
</dbReference>
<dbReference type="Pfam" id="PF01063">
    <property type="entry name" value="Aminotran_4"/>
    <property type="match status" value="1"/>
</dbReference>
<dbReference type="InterPro" id="IPR036038">
    <property type="entry name" value="Aminotransferase-like"/>
</dbReference>
<dbReference type="SUPFAM" id="SSF56752">
    <property type="entry name" value="D-aminoacid aminotransferase-like PLP-dependent enzymes"/>
    <property type="match status" value="1"/>
</dbReference>
<sequence length="197" mass="22644">MNCVIKSISPCFETIKAVDGVLQHLVFHQARFDKTRKELYGETSKIFLAGHLFPPDKGVYRVRMEYSQGIEKIDYTPYTPRIFQQFVVVEKEMAYAYKYCDRRVLQSPFLEKYDDVIFTCKGVLRDTSVANIALLIDGVWQTPQAPLLKGATRARLLSSGWLHETVLTRHSLQKAQKFAIMNALIGFKVLHNVLIKD</sequence>
<evidence type="ECO:0000313" key="1">
    <source>
        <dbReference type="EMBL" id="ACZ12652.1"/>
    </source>
</evidence>
<protein>
    <recommendedName>
        <fullName evidence="3">Aminotransferase class IV</fullName>
    </recommendedName>
</protein>
<dbReference type="GO" id="GO:0003824">
    <property type="term" value="F:catalytic activity"/>
    <property type="evidence" value="ECO:0007669"/>
    <property type="project" value="InterPro"/>
</dbReference>
<dbReference type="RefSeq" id="WP_012857402.1">
    <property type="nucleotide sequence ID" value="NC_013512.1"/>
</dbReference>
<evidence type="ECO:0000313" key="2">
    <source>
        <dbReference type="Proteomes" id="UP000002222"/>
    </source>
</evidence>
<name>D1B3I2_SULD5</name>
<reference evidence="1 2" key="2">
    <citation type="journal article" date="2010" name="Stand. Genomic Sci.">
        <title>Complete genome sequence of Sulfurospirillum deleyianum type strain (5175).</title>
        <authorList>
            <person name="Sikorski J."/>
            <person name="Lapidus A."/>
            <person name="Copeland A."/>
            <person name="Glavina Del Rio T."/>
            <person name="Nolan M."/>
            <person name="Lucas S."/>
            <person name="Chen F."/>
            <person name="Tice H."/>
            <person name="Cheng J.F."/>
            <person name="Saunders E."/>
            <person name="Bruce D."/>
            <person name="Goodwin L."/>
            <person name="Pitluck S."/>
            <person name="Ovchinnikova G."/>
            <person name="Pati A."/>
            <person name="Ivanova N."/>
            <person name="Mavromatis K."/>
            <person name="Chen A."/>
            <person name="Palaniappan K."/>
            <person name="Chain P."/>
            <person name="Land M."/>
            <person name="Hauser L."/>
            <person name="Chang Y.J."/>
            <person name="Jeffries C.D."/>
            <person name="Brettin T."/>
            <person name="Detter J.C."/>
            <person name="Han C."/>
            <person name="Rohde M."/>
            <person name="Lang E."/>
            <person name="Spring S."/>
            <person name="Goker M."/>
            <person name="Bristow J."/>
            <person name="Eisen J.A."/>
            <person name="Markowitz V."/>
            <person name="Hugenholtz P."/>
            <person name="Kyrpides N.C."/>
            <person name="Klenk H.P."/>
        </authorList>
    </citation>
    <scope>NUCLEOTIDE SEQUENCE [LARGE SCALE GENOMIC DNA]</scope>
    <source>
        <strain evidence="2">ATCC 51133 / DSM 6946 / 5175</strain>
    </source>
</reference>
<dbReference type="HOGENOM" id="CLU_114524_0_0_7"/>
<dbReference type="EMBL" id="CP001816">
    <property type="protein sequence ID" value="ACZ12652.1"/>
    <property type="molecule type" value="Genomic_DNA"/>
</dbReference>
<proteinExistence type="predicted"/>
<dbReference type="OrthoDB" id="1148709at2"/>
<dbReference type="InterPro" id="IPR043131">
    <property type="entry name" value="BCAT-like_N"/>
</dbReference>
<reference evidence="2" key="1">
    <citation type="submission" date="2009-11" db="EMBL/GenBank/DDBJ databases">
        <title>The complete genome of Sulfurospirillum deleyianum DSM 6946.</title>
        <authorList>
            <consortium name="US DOE Joint Genome Institute (JGI-PGF)"/>
            <person name="Lucas S."/>
            <person name="Copeland A."/>
            <person name="Lapidus A."/>
            <person name="Glavina del Rio T."/>
            <person name="Dalin E."/>
            <person name="Tice H."/>
            <person name="Bruce D."/>
            <person name="Goodwin L."/>
            <person name="Pitluck S."/>
            <person name="Kyrpides N."/>
            <person name="Mavromatis K."/>
            <person name="Ivanova N."/>
            <person name="Ovchinnikova G."/>
            <person name="Munk A.C."/>
            <person name="Lu M."/>
            <person name="Brettin T."/>
            <person name="Detter J.C."/>
            <person name="Han C."/>
            <person name="Tapia R."/>
            <person name="Larimer F."/>
            <person name="Land M."/>
            <person name="Hauser L."/>
            <person name="Markowitz V."/>
            <person name="Cheng J.F."/>
            <person name="Hugenholtz P."/>
            <person name="Woyke T."/>
            <person name="Wu D."/>
            <person name="Aumann P."/>
            <person name="Schneider S."/>
            <person name="Lang E."/>
            <person name="Spring S."/>
            <person name="Klenk H.P."/>
            <person name="Eisen J.A."/>
        </authorList>
    </citation>
    <scope>NUCLEOTIDE SEQUENCE [LARGE SCALE GENOMIC DNA]</scope>
    <source>
        <strain evidence="2">ATCC 51133 / DSM 6946 / 5175</strain>
    </source>
</reference>
<accession>D1B3I2</accession>
<dbReference type="Gene3D" id="3.30.470.10">
    <property type="match status" value="1"/>
</dbReference>
<dbReference type="InterPro" id="IPR001544">
    <property type="entry name" value="Aminotrans_IV"/>
</dbReference>